<name>A0A8D8W4T5_9HEMI</name>
<dbReference type="AlphaFoldDB" id="A0A8D8W4T5"/>
<evidence type="ECO:0000313" key="1">
    <source>
        <dbReference type="EMBL" id="CAG6644839.1"/>
    </source>
</evidence>
<protein>
    <submittedName>
        <fullName evidence="1">Uncharacterized protein</fullName>
    </submittedName>
</protein>
<sequence length="106" mass="12209">MSDSSSIPTKDQAQWELHQFPFSDMLGTWRLGFFINSYTRSEVGTQKKVVNSNAGNVETWIFHEFLHKIGSRNSMESYQFPSSDVLGTWRLGFFINSYTRSEVGTQ</sequence>
<accession>A0A8D8W4T5</accession>
<dbReference type="EMBL" id="HBUF01133807">
    <property type="protein sequence ID" value="CAG6644839.1"/>
    <property type="molecule type" value="Transcribed_RNA"/>
</dbReference>
<reference evidence="1" key="1">
    <citation type="submission" date="2021-05" db="EMBL/GenBank/DDBJ databases">
        <authorList>
            <person name="Alioto T."/>
            <person name="Alioto T."/>
            <person name="Gomez Garrido J."/>
        </authorList>
    </citation>
    <scope>NUCLEOTIDE SEQUENCE</scope>
</reference>
<proteinExistence type="predicted"/>
<organism evidence="1">
    <name type="scientific">Cacopsylla melanoneura</name>
    <dbReference type="NCBI Taxonomy" id="428564"/>
    <lineage>
        <taxon>Eukaryota</taxon>
        <taxon>Metazoa</taxon>
        <taxon>Ecdysozoa</taxon>
        <taxon>Arthropoda</taxon>
        <taxon>Hexapoda</taxon>
        <taxon>Insecta</taxon>
        <taxon>Pterygota</taxon>
        <taxon>Neoptera</taxon>
        <taxon>Paraneoptera</taxon>
        <taxon>Hemiptera</taxon>
        <taxon>Sternorrhyncha</taxon>
        <taxon>Psylloidea</taxon>
        <taxon>Psyllidae</taxon>
        <taxon>Psyllinae</taxon>
        <taxon>Cacopsylla</taxon>
    </lineage>
</organism>